<evidence type="ECO:0000259" key="4">
    <source>
        <dbReference type="Pfam" id="PF08279"/>
    </source>
</evidence>
<feature type="domain" description="Helix-turn-helix type 11" evidence="4">
    <location>
        <begin position="16"/>
        <end position="73"/>
    </location>
</feature>
<dbReference type="PANTHER" id="PTHR30185:SF18">
    <property type="entry name" value="TRANSCRIPTIONAL REGULATOR MTLR"/>
    <property type="match status" value="1"/>
</dbReference>
<evidence type="ECO:0008006" key="7">
    <source>
        <dbReference type="Google" id="ProtNLM"/>
    </source>
</evidence>
<dbReference type="InterPro" id="IPR050661">
    <property type="entry name" value="BglG_antiterminators"/>
</dbReference>
<gene>
    <name evidence="5" type="ORF">COK98_30475</name>
</gene>
<evidence type="ECO:0000256" key="1">
    <source>
        <dbReference type="ARBA" id="ARBA00023015"/>
    </source>
</evidence>
<dbReference type="Pfam" id="PF08279">
    <property type="entry name" value="HTH_11"/>
    <property type="match status" value="1"/>
</dbReference>
<dbReference type="SUPFAM" id="SSF46785">
    <property type="entry name" value="Winged helix' DNA-binding domain"/>
    <property type="match status" value="1"/>
</dbReference>
<keyword evidence="2" id="KW-0804">Transcription</keyword>
<dbReference type="InterPro" id="IPR036390">
    <property type="entry name" value="WH_DNA-bd_sf"/>
</dbReference>
<dbReference type="Pfam" id="PF05043">
    <property type="entry name" value="Mga"/>
    <property type="match status" value="1"/>
</dbReference>
<dbReference type="PANTHER" id="PTHR30185">
    <property type="entry name" value="CRYPTIC BETA-GLUCOSIDE BGL OPERON ANTITERMINATOR"/>
    <property type="match status" value="1"/>
</dbReference>
<dbReference type="Proteomes" id="UP000226257">
    <property type="component" value="Unassembled WGS sequence"/>
</dbReference>
<reference evidence="5 6" key="1">
    <citation type="submission" date="2017-09" db="EMBL/GenBank/DDBJ databases">
        <title>Large-scale bioinformatics analysis of Bacillus genomes uncovers conserved roles of natural products in bacterial physiology.</title>
        <authorList>
            <consortium name="Agbiome Team Llc"/>
            <person name="Bleich R.M."/>
            <person name="Grubbs K.J."/>
            <person name="Santa Maria K.C."/>
            <person name="Allen S.E."/>
            <person name="Farag S."/>
            <person name="Shank E.A."/>
            <person name="Bowers A."/>
        </authorList>
    </citation>
    <scope>NUCLEOTIDE SEQUENCE [LARGE SCALE GENOMIC DNA]</scope>
    <source>
        <strain evidence="5 6">AFS060282</strain>
    </source>
</reference>
<evidence type="ECO:0000313" key="6">
    <source>
        <dbReference type="Proteomes" id="UP000226257"/>
    </source>
</evidence>
<proteinExistence type="predicted"/>
<evidence type="ECO:0000256" key="2">
    <source>
        <dbReference type="ARBA" id="ARBA00023163"/>
    </source>
</evidence>
<evidence type="ECO:0000313" key="5">
    <source>
        <dbReference type="EMBL" id="PFV00971.1"/>
    </source>
</evidence>
<name>A0A9X7B5T1_BACCE</name>
<organism evidence="5 6">
    <name type="scientific">Bacillus cereus</name>
    <dbReference type="NCBI Taxonomy" id="1396"/>
    <lineage>
        <taxon>Bacteria</taxon>
        <taxon>Bacillati</taxon>
        <taxon>Bacillota</taxon>
        <taxon>Bacilli</taxon>
        <taxon>Bacillales</taxon>
        <taxon>Bacillaceae</taxon>
        <taxon>Bacillus</taxon>
        <taxon>Bacillus cereus group</taxon>
    </lineage>
</organism>
<dbReference type="InterPro" id="IPR013196">
    <property type="entry name" value="HTH_11"/>
</dbReference>
<comment type="caution">
    <text evidence="5">The sequence shown here is derived from an EMBL/GenBank/DDBJ whole genome shotgun (WGS) entry which is preliminary data.</text>
</comment>
<dbReference type="Gene3D" id="1.10.10.10">
    <property type="entry name" value="Winged helix-like DNA-binding domain superfamily/Winged helix DNA-binding domain"/>
    <property type="match status" value="1"/>
</dbReference>
<dbReference type="InterPro" id="IPR007737">
    <property type="entry name" value="Mga_HTH"/>
</dbReference>
<dbReference type="RefSeq" id="WP_098660234.1">
    <property type="nucleotide sequence ID" value="NZ_NVDQ01000056.1"/>
</dbReference>
<keyword evidence="1" id="KW-0805">Transcription regulation</keyword>
<feature type="domain" description="Mga helix-turn-helix" evidence="3">
    <location>
        <begin position="90"/>
        <end position="164"/>
    </location>
</feature>
<evidence type="ECO:0000259" key="3">
    <source>
        <dbReference type="Pfam" id="PF05043"/>
    </source>
</evidence>
<accession>A0A9X7B5T1</accession>
<dbReference type="InterPro" id="IPR036388">
    <property type="entry name" value="WH-like_DNA-bd_sf"/>
</dbReference>
<dbReference type="AlphaFoldDB" id="A0A9X7B5T1"/>
<dbReference type="EMBL" id="NVDQ01000056">
    <property type="protein sequence ID" value="PFV00971.1"/>
    <property type="molecule type" value="Genomic_DNA"/>
</dbReference>
<sequence length="468" mass="55619">MLHFNYNLITEKSVKRKIFILETLNNSQKLISSKYLANQLNCSTRTIASDISQLKNEIPSNWEIIGIKTKGYILIKPLTDPIFPIIKINLIESPIYQLMLGFFNNKHYSLEKWSQRLYINKLTLATHLKNFRKTLDTNKLTIKPPNIQWQGEELHIRHFYIAFFYNTLKYTNEVFLSIELRSKLASIIKQHQFSIEFENLCVIIFVTINRISYKHYLTKKINYVPIFNKAQSKCFNDIINTIEDYYKIKFSKAERNNLNIAFFLAIQSDEQGSSILELLSKYNKKEYENYLTLIDMLAKENKIYKEKELLRIKLASHFYKMLFWNQNQLPISYYFTENINSQNISSKQYNKNKRILNEWNFTCNHKFNLKELAFMAFNSTLTLRSYKKKINILFLFSGNRIEANLIYSILKDSLGNEVNIHRDLNKSIKYEFIIANYQLLDEVRPVIYIPEKLSMHEISSIKSTIFPE</sequence>
<protein>
    <recommendedName>
        <fullName evidence="7">HTH domain-containing protein</fullName>
    </recommendedName>
</protein>